<name>A0ABU7I3U6_9SPHI</name>
<proteinExistence type="predicted"/>
<dbReference type="InterPro" id="IPR021782">
    <property type="entry name" value="DUF3347"/>
</dbReference>
<dbReference type="PROSITE" id="PS51257">
    <property type="entry name" value="PROKAR_LIPOPROTEIN"/>
    <property type="match status" value="1"/>
</dbReference>
<dbReference type="Pfam" id="PF11827">
    <property type="entry name" value="DUF3347"/>
    <property type="match status" value="1"/>
</dbReference>
<accession>A0ABU7I3U6</accession>
<dbReference type="EMBL" id="JAZDQT010000001">
    <property type="protein sequence ID" value="MEE1944130.1"/>
    <property type="molecule type" value="Genomic_DNA"/>
</dbReference>
<comment type="caution">
    <text evidence="2">The sequence shown here is derived from an EMBL/GenBank/DDBJ whole genome shotgun (WGS) entry which is preliminary data.</text>
</comment>
<dbReference type="RefSeq" id="WP_330106506.1">
    <property type="nucleotide sequence ID" value="NZ_JAZDQT010000001.1"/>
</dbReference>
<evidence type="ECO:0000259" key="1">
    <source>
        <dbReference type="Pfam" id="PF11827"/>
    </source>
</evidence>
<evidence type="ECO:0000313" key="2">
    <source>
        <dbReference type="EMBL" id="MEE1944130.1"/>
    </source>
</evidence>
<keyword evidence="3" id="KW-1185">Reference proteome</keyword>
<gene>
    <name evidence="2" type="ORF">VRU48_03355</name>
</gene>
<organism evidence="2 3">
    <name type="scientific">Pedobacter albus</name>
    <dbReference type="NCBI Taxonomy" id="3113905"/>
    <lineage>
        <taxon>Bacteria</taxon>
        <taxon>Pseudomonadati</taxon>
        <taxon>Bacteroidota</taxon>
        <taxon>Sphingobacteriia</taxon>
        <taxon>Sphingobacteriales</taxon>
        <taxon>Sphingobacteriaceae</taxon>
        <taxon>Pedobacter</taxon>
    </lineage>
</organism>
<sequence>MRNYFGVAALMVLAACNTNSNSSGTTTKDSTAKTVAVATVASISFKDAKLQDIYNDYIALKDALVATKMPDAQTAAKKLAGSLKIFNGCENTAVTAQKIADAKDIVAQRKEFTALSSDVIALFKHAELAKGTIFVQHCPMANKGDGGDWLSSEKKIQNPYFGSEMMECGAVTEEIKAK</sequence>
<reference evidence="2 3" key="1">
    <citation type="submission" date="2024-01" db="EMBL/GenBank/DDBJ databases">
        <title>Pedobacter sp. nov., isolated from fresh soil.</title>
        <authorList>
            <person name="Le N.T.T."/>
        </authorList>
    </citation>
    <scope>NUCLEOTIDE SEQUENCE [LARGE SCALE GENOMIC DNA]</scope>
    <source>
        <strain evidence="2 3">KR3-3</strain>
    </source>
</reference>
<evidence type="ECO:0000313" key="3">
    <source>
        <dbReference type="Proteomes" id="UP001336835"/>
    </source>
</evidence>
<protein>
    <submittedName>
        <fullName evidence="2">DUF3347 domain-containing protein</fullName>
    </submittedName>
</protein>
<dbReference type="Proteomes" id="UP001336835">
    <property type="component" value="Unassembled WGS sequence"/>
</dbReference>
<feature type="domain" description="DUF3347" evidence="1">
    <location>
        <begin position="53"/>
        <end position="128"/>
    </location>
</feature>